<dbReference type="EMBL" id="CP102845">
    <property type="protein sequence ID" value="UVF20104.1"/>
    <property type="molecule type" value="Genomic_DNA"/>
</dbReference>
<reference evidence="1" key="1">
    <citation type="submission" date="2022-08" db="EMBL/GenBank/DDBJ databases">
        <title>Microvirga terrae sp. nov., isolated from soil.</title>
        <authorList>
            <person name="Kim K.H."/>
            <person name="Seo Y.L."/>
            <person name="Kim J.M."/>
            <person name="Lee J.K."/>
            <person name="Han D.M."/>
            <person name="Jeon C.O."/>
        </authorList>
    </citation>
    <scope>NUCLEOTIDE SEQUENCE</scope>
    <source>
        <strain evidence="1">R24</strain>
    </source>
</reference>
<organism evidence="1 2">
    <name type="scientific">Microvirga terrae</name>
    <dbReference type="NCBI Taxonomy" id="2740529"/>
    <lineage>
        <taxon>Bacteria</taxon>
        <taxon>Pseudomonadati</taxon>
        <taxon>Pseudomonadota</taxon>
        <taxon>Alphaproteobacteria</taxon>
        <taxon>Hyphomicrobiales</taxon>
        <taxon>Methylobacteriaceae</taxon>
        <taxon>Microvirga</taxon>
    </lineage>
</organism>
<dbReference type="Proteomes" id="UP001017257">
    <property type="component" value="Chromosome"/>
</dbReference>
<evidence type="ECO:0000313" key="1">
    <source>
        <dbReference type="EMBL" id="UVF20104.1"/>
    </source>
</evidence>
<sequence>MRDLRNDRMRRAGVREERLRATAGLRSSSTLSSWRGRSGRRYIVGVHPLNETELLDVTDAVILAVKRDSAGIGIVVDAAMAASDPSEQPRIRWLAKVRERGATELHIHRLAATEDDRRAIFEDLRENETQDC</sequence>
<evidence type="ECO:0000313" key="2">
    <source>
        <dbReference type="Proteomes" id="UP001017257"/>
    </source>
</evidence>
<gene>
    <name evidence="1" type="ORF">HPT29_002830</name>
</gene>
<protein>
    <submittedName>
        <fullName evidence="1">Uncharacterized protein</fullName>
    </submittedName>
</protein>
<dbReference type="RefSeq" id="WP_259060439.1">
    <property type="nucleotide sequence ID" value="NZ_CP102845.1"/>
</dbReference>
<name>A0ABY5RUY4_9HYPH</name>
<accession>A0ABY5RUY4</accession>
<proteinExistence type="predicted"/>
<keyword evidence="2" id="KW-1185">Reference proteome</keyword>